<keyword evidence="3" id="KW-1185">Reference proteome</keyword>
<accession>A0A8T0PS18</accession>
<feature type="compositionally biased region" description="Basic and acidic residues" evidence="1">
    <location>
        <begin position="95"/>
        <end position="108"/>
    </location>
</feature>
<evidence type="ECO:0000256" key="1">
    <source>
        <dbReference type="SAM" id="MobiDB-lite"/>
    </source>
</evidence>
<comment type="caution">
    <text evidence="2">The sequence shown here is derived from an EMBL/GenBank/DDBJ whole genome shotgun (WGS) entry which is preliminary data.</text>
</comment>
<sequence>MAQRTTLTQCGEPPPHHALYCCGPASSPRRAQQLTGGRGAETHQCREPGRRPKAPAHVATSPSPTPPPPLLPAPASTRAASWSSPPRTGRRRRGRAEERPTPTAERRASPAPSAHGQRPLRARPHPPAAVVERKGRTASARAVSPPLSPARARIRVWPCPSASTSSPTEPHFSLGSRDQGLSKSYFFFAIFGGFSGSCCAAA</sequence>
<dbReference type="AlphaFoldDB" id="A0A8T0PS18"/>
<evidence type="ECO:0000313" key="3">
    <source>
        <dbReference type="Proteomes" id="UP000823388"/>
    </source>
</evidence>
<reference evidence="2" key="1">
    <citation type="submission" date="2020-05" db="EMBL/GenBank/DDBJ databases">
        <title>WGS assembly of Panicum virgatum.</title>
        <authorList>
            <person name="Lovell J.T."/>
            <person name="Jenkins J."/>
            <person name="Shu S."/>
            <person name="Juenger T.E."/>
            <person name="Schmutz J."/>
        </authorList>
    </citation>
    <scope>NUCLEOTIDE SEQUENCE</scope>
    <source>
        <strain evidence="2">AP13</strain>
    </source>
</reference>
<feature type="compositionally biased region" description="Pro residues" evidence="1">
    <location>
        <begin position="63"/>
        <end position="72"/>
    </location>
</feature>
<feature type="compositionally biased region" description="Low complexity" evidence="1">
    <location>
        <begin position="73"/>
        <end position="87"/>
    </location>
</feature>
<protein>
    <submittedName>
        <fullName evidence="2">Uncharacterized protein</fullName>
    </submittedName>
</protein>
<feature type="compositionally biased region" description="Basic and acidic residues" evidence="1">
    <location>
        <begin position="40"/>
        <end position="50"/>
    </location>
</feature>
<gene>
    <name evidence="2" type="ORF">PVAP13_7NG161334</name>
</gene>
<organism evidence="2 3">
    <name type="scientific">Panicum virgatum</name>
    <name type="common">Blackwell switchgrass</name>
    <dbReference type="NCBI Taxonomy" id="38727"/>
    <lineage>
        <taxon>Eukaryota</taxon>
        <taxon>Viridiplantae</taxon>
        <taxon>Streptophyta</taxon>
        <taxon>Embryophyta</taxon>
        <taxon>Tracheophyta</taxon>
        <taxon>Spermatophyta</taxon>
        <taxon>Magnoliopsida</taxon>
        <taxon>Liliopsida</taxon>
        <taxon>Poales</taxon>
        <taxon>Poaceae</taxon>
        <taxon>PACMAD clade</taxon>
        <taxon>Panicoideae</taxon>
        <taxon>Panicodae</taxon>
        <taxon>Paniceae</taxon>
        <taxon>Panicinae</taxon>
        <taxon>Panicum</taxon>
        <taxon>Panicum sect. Hiantes</taxon>
    </lineage>
</organism>
<proteinExistence type="predicted"/>
<evidence type="ECO:0000313" key="2">
    <source>
        <dbReference type="EMBL" id="KAG2565157.1"/>
    </source>
</evidence>
<name>A0A8T0PS18_PANVG</name>
<dbReference type="Proteomes" id="UP000823388">
    <property type="component" value="Chromosome 7N"/>
</dbReference>
<dbReference type="EMBL" id="CM029050">
    <property type="protein sequence ID" value="KAG2565157.1"/>
    <property type="molecule type" value="Genomic_DNA"/>
</dbReference>
<feature type="region of interest" description="Disordered" evidence="1">
    <location>
        <begin position="23"/>
        <end position="147"/>
    </location>
</feature>